<proteinExistence type="predicted"/>
<organism evidence="3 4">
    <name type="scientific">Toxocara canis</name>
    <name type="common">Canine roundworm</name>
    <dbReference type="NCBI Taxonomy" id="6265"/>
    <lineage>
        <taxon>Eukaryota</taxon>
        <taxon>Metazoa</taxon>
        <taxon>Ecdysozoa</taxon>
        <taxon>Nematoda</taxon>
        <taxon>Chromadorea</taxon>
        <taxon>Rhabditida</taxon>
        <taxon>Spirurina</taxon>
        <taxon>Ascaridomorpha</taxon>
        <taxon>Ascaridoidea</taxon>
        <taxon>Toxocaridae</taxon>
        <taxon>Toxocara</taxon>
    </lineage>
</organism>
<evidence type="ECO:0000313" key="2">
    <source>
        <dbReference type="EMBL" id="VDM42753.1"/>
    </source>
</evidence>
<dbReference type="AlphaFoldDB" id="A0A183USG2"/>
<name>A0A183USG2_TOXCA</name>
<reference evidence="4" key="1">
    <citation type="submission" date="2016-06" db="UniProtKB">
        <authorList>
            <consortium name="WormBaseParasite"/>
        </authorList>
    </citation>
    <scope>IDENTIFICATION</scope>
</reference>
<keyword evidence="3" id="KW-1185">Reference proteome</keyword>
<evidence type="ECO:0000313" key="4">
    <source>
        <dbReference type="WBParaSite" id="TCNE_0001143201-mRNA-1"/>
    </source>
</evidence>
<gene>
    <name evidence="2" type="ORF">TCNE_LOCUS11432</name>
</gene>
<accession>A0A183USG2</accession>
<protein>
    <submittedName>
        <fullName evidence="4">Similar to</fullName>
    </submittedName>
</protein>
<dbReference type="EMBL" id="UYWY01020856">
    <property type="protein sequence ID" value="VDM42753.1"/>
    <property type="molecule type" value="Genomic_DNA"/>
</dbReference>
<evidence type="ECO:0000256" key="1">
    <source>
        <dbReference type="SAM" id="SignalP"/>
    </source>
</evidence>
<dbReference type="WBParaSite" id="TCNE_0001143201-mRNA-1">
    <property type="protein sequence ID" value="TCNE_0001143201-mRNA-1"/>
    <property type="gene ID" value="TCNE_0001143201"/>
</dbReference>
<dbReference type="Proteomes" id="UP000050794">
    <property type="component" value="Unassembled WGS sequence"/>
</dbReference>
<feature type="signal peptide" evidence="1">
    <location>
        <begin position="1"/>
        <end position="25"/>
    </location>
</feature>
<keyword evidence="1" id="KW-0732">Signal</keyword>
<reference evidence="2 3" key="2">
    <citation type="submission" date="2018-11" db="EMBL/GenBank/DDBJ databases">
        <authorList>
            <consortium name="Pathogen Informatics"/>
        </authorList>
    </citation>
    <scope>NUCLEOTIDE SEQUENCE [LARGE SCALE GENOMIC DNA]</scope>
</reference>
<feature type="chain" id="PRO_5044553376" evidence="1">
    <location>
        <begin position="26"/>
        <end position="202"/>
    </location>
</feature>
<sequence length="202" mass="22766">MSATSVSMKPTALLVFVCLNDDSLALVLETSTQIPPTSTLPPYPTVPYKGPYTGEYMGNIWQPRGTPPTTADATRPYTVTTTTALSDASNESSYAPSNKTHNKLIIYNTSDPELIKKLAIATGVCTPWCDRLCRSAGLILDIYRYEDMVHIQKTSLARSLRARENKRREEILRSPEREKRLELRKRYGVRGTPEDDRDLWLL</sequence>
<evidence type="ECO:0000313" key="3">
    <source>
        <dbReference type="Proteomes" id="UP000050794"/>
    </source>
</evidence>